<comment type="caution">
    <text evidence="2">The sequence shown here is derived from an EMBL/GenBank/DDBJ whole genome shotgun (WGS) entry which is preliminary data.</text>
</comment>
<sequence length="257" mass="27626">MDLQGIGSVAAAAIALIGVSSTMVMGRWQLRAGLSAADATARAGLAQADASYSAALDAVRAQGQIEHVQWRRGIQREAYASFLQAVLSHHDYALNLEPSAEEEETRLRIAGLKPLAADMSHKGWVVRLEGPEEVASAARVLQTSAEVLAITMQNHARRRSAMEQVAARTNTHRQDANRAWELITIAQGAWHTIGTPEDSTIEVLPELRQLFARMGLTAALIPTLCGPADDGPDLNLPSFDEASNAFLLAARAALHPR</sequence>
<protein>
    <submittedName>
        <fullName evidence="2">Uncharacterized protein</fullName>
    </submittedName>
</protein>
<keyword evidence="1" id="KW-0472">Membrane</keyword>
<organism evidence="2 3">
    <name type="scientific">Streptomyces agglomeratus</name>
    <dbReference type="NCBI Taxonomy" id="285458"/>
    <lineage>
        <taxon>Bacteria</taxon>
        <taxon>Bacillati</taxon>
        <taxon>Actinomycetota</taxon>
        <taxon>Actinomycetes</taxon>
        <taxon>Kitasatosporales</taxon>
        <taxon>Streptomycetaceae</taxon>
        <taxon>Streptomyces</taxon>
    </lineage>
</organism>
<dbReference type="AlphaFoldDB" id="A0A1E5NYR6"/>
<proteinExistence type="predicted"/>
<evidence type="ECO:0000256" key="1">
    <source>
        <dbReference type="SAM" id="Phobius"/>
    </source>
</evidence>
<gene>
    <name evidence="2" type="ORF">AS594_38495</name>
</gene>
<dbReference type="Proteomes" id="UP000095759">
    <property type="component" value="Unassembled WGS sequence"/>
</dbReference>
<keyword evidence="1" id="KW-0812">Transmembrane</keyword>
<dbReference type="OrthoDB" id="4234146at2"/>
<reference evidence="2 3" key="1">
    <citation type="submission" date="2016-08" db="EMBL/GenBank/DDBJ databases">
        <title>Complete genome sequence of Streptomyces agglomeratus strain 6-3-2, a novel anti-MRSA actinomycete isolated from Wuli of Tebit, China.</title>
        <authorList>
            <person name="Chen X."/>
        </authorList>
    </citation>
    <scope>NUCLEOTIDE SEQUENCE [LARGE SCALE GENOMIC DNA]</scope>
    <source>
        <strain evidence="2 3">6-3-2</strain>
    </source>
</reference>
<keyword evidence="3" id="KW-1185">Reference proteome</keyword>
<accession>A0A1E5NYR6</accession>
<evidence type="ECO:0000313" key="2">
    <source>
        <dbReference type="EMBL" id="OEJ21455.1"/>
    </source>
</evidence>
<name>A0A1E5NYR6_9ACTN</name>
<keyword evidence="1" id="KW-1133">Transmembrane helix</keyword>
<feature type="transmembrane region" description="Helical" evidence="1">
    <location>
        <begin position="6"/>
        <end position="25"/>
    </location>
</feature>
<dbReference type="EMBL" id="MEHJ01000002">
    <property type="protein sequence ID" value="OEJ21455.1"/>
    <property type="molecule type" value="Genomic_DNA"/>
</dbReference>
<dbReference type="RefSeq" id="WP_069934141.1">
    <property type="nucleotide sequence ID" value="NZ_MEHJ01000002.1"/>
</dbReference>
<evidence type="ECO:0000313" key="3">
    <source>
        <dbReference type="Proteomes" id="UP000095759"/>
    </source>
</evidence>